<dbReference type="Pfam" id="PF14592">
    <property type="entry name" value="Chondroitinas_B"/>
    <property type="match status" value="1"/>
</dbReference>
<dbReference type="InterPro" id="IPR013783">
    <property type="entry name" value="Ig-like_fold"/>
</dbReference>
<reference evidence="7" key="1">
    <citation type="submission" date="2018-01" db="EMBL/GenBank/DDBJ databases">
        <title>Complete genome of Tamlana sp. UJ94.</title>
        <authorList>
            <person name="Jung J."/>
            <person name="Chung D."/>
            <person name="Bae S.S."/>
            <person name="Baek K."/>
        </authorList>
    </citation>
    <scope>NUCLEOTIDE SEQUENCE [LARGE SCALE GENOMIC DNA]</scope>
    <source>
        <strain evidence="7">UJ94</strain>
    </source>
</reference>
<feature type="domain" description="Secretion system C-terminal sorting" evidence="5">
    <location>
        <begin position="818"/>
        <end position="891"/>
    </location>
</feature>
<dbReference type="InterPro" id="IPR012334">
    <property type="entry name" value="Pectin_lyas_fold"/>
</dbReference>
<dbReference type="GO" id="GO:0016829">
    <property type="term" value="F:lyase activity"/>
    <property type="evidence" value="ECO:0007669"/>
    <property type="project" value="UniProtKB-KW"/>
</dbReference>
<evidence type="ECO:0000313" key="7">
    <source>
        <dbReference type="Proteomes" id="UP000236592"/>
    </source>
</evidence>
<dbReference type="Gene3D" id="2.60.120.260">
    <property type="entry name" value="Galactose-binding domain-like"/>
    <property type="match status" value="1"/>
</dbReference>
<dbReference type="CDD" id="cd14251">
    <property type="entry name" value="PL-6"/>
    <property type="match status" value="1"/>
</dbReference>
<dbReference type="Pfam" id="PF13004">
    <property type="entry name" value="BACON"/>
    <property type="match status" value="1"/>
</dbReference>
<gene>
    <name evidence="6" type="ORF">C1A40_05235</name>
</gene>
<accession>A0A2I7SG74</accession>
<dbReference type="InterPro" id="IPR008979">
    <property type="entry name" value="Galactose-bd-like_sf"/>
</dbReference>
<evidence type="ECO:0000259" key="5">
    <source>
        <dbReference type="Pfam" id="PF18962"/>
    </source>
</evidence>
<proteinExistence type="predicted"/>
<feature type="chain" id="PRO_5014316478" evidence="3">
    <location>
        <begin position="36"/>
        <end position="894"/>
    </location>
</feature>
<keyword evidence="7" id="KW-1185">Reference proteome</keyword>
<sequence length="894" mass="95977">MVTKITLTKRLCFKKSWSKFNLMLLGLLITQFVAAQSPYTITNPDQLEGLSLVAGDVVILANGTYSTDERITFSGTGTANAPIIFKAETPGGVVFTGGMAMNIVGDHLVVDGFHWKGGYGASNFIQFRSGSVYANHSTIQNCVIDGLGIEPDDLIDAQDPANPGFYTSVPKHRWVVLYGTYNNVVNCTFLNKKSAGALVLAELEYNASPDGVQNTRCLEVGHTIKNNYFYNFEKIVDNWGTKFDGSELSNAGDSETIRIGTSEFQNVNANCVISGNYFYKADGENEIITNKSNGNIYENNTFRSCRGSLVMRHGSEATVQENFFMGENTEGTGAIRIVDSKHVITNNYIQDCINTMAQAKWNNGITFLGGNDSADVACGSTSVSNGYQKTTAINVSNNTIVNTNAPLFYNLDKGSTDPTGTVSNNLIYFDSGNANITEVISGDTSSSFTNLGTALTYSGNEFVGTTLGASTSGFDENTGITATPSGEIFTFSGTTGKGADMKGALPFSHSNVGNDGVGACFVDYLGAAISNPTCNEIIVTPGEYLSVGTVSTLAYTAGIYDVSVSANVSWEVTSINGTWISNVSPSFSTGNETVSFTVSENSGTTSRSGSITFTQTSGADNKVVVLNITQDAPDLTDLLNLINSGANGAPVTVDSYSRQQDQSHPNPKNNVATNSLDKDSGTSWVADDLQTDGEYVIYDLGGAYTLDLIEIATDSKSNPYAFQVWVSTTDTQAGSFTKILPVSDNYFYTTANSTDFTQFALNQEKARYVKVVGFGRFKDTTNGAEVRDSQWMNIAEINFYGEATTLSTNEFDSNAISLYPIPVKEVLHIKTNDISVDAVHIYSLEGRLVLTQNFTNATSGISINTSRLPQGTYIVRMTNQAHGLNTSKMIVVAP</sequence>
<name>A0A2I7SG74_9FLAO</name>
<dbReference type="Proteomes" id="UP000236592">
    <property type="component" value="Chromosome"/>
</dbReference>
<evidence type="ECO:0000256" key="3">
    <source>
        <dbReference type="SAM" id="SignalP"/>
    </source>
</evidence>
<feature type="region of interest" description="Disordered" evidence="2">
    <location>
        <begin position="650"/>
        <end position="677"/>
    </location>
</feature>
<dbReference type="InterPro" id="IPR026444">
    <property type="entry name" value="Secre_tail"/>
</dbReference>
<keyword evidence="6" id="KW-0456">Lyase</keyword>
<dbReference type="KEGG" id="taj:C1A40_05235"/>
<feature type="compositionally biased region" description="Polar residues" evidence="2">
    <location>
        <begin position="654"/>
        <end position="675"/>
    </location>
</feature>
<protein>
    <submittedName>
        <fullName evidence="6">Alginate lyase</fullName>
    </submittedName>
</protein>
<dbReference type="CDD" id="cd14948">
    <property type="entry name" value="BACON"/>
    <property type="match status" value="1"/>
</dbReference>
<feature type="signal peptide" evidence="3">
    <location>
        <begin position="1"/>
        <end position="35"/>
    </location>
</feature>
<dbReference type="InterPro" id="IPR039513">
    <property type="entry name" value="PL-6"/>
</dbReference>
<keyword evidence="1 3" id="KW-0732">Signal</keyword>
<dbReference type="AlphaFoldDB" id="A0A2I7SG74"/>
<dbReference type="Pfam" id="PF18962">
    <property type="entry name" value="Por_Secre_tail"/>
    <property type="match status" value="1"/>
</dbReference>
<dbReference type="Gene3D" id="2.160.20.10">
    <property type="entry name" value="Single-stranded right-handed beta-helix, Pectin lyase-like"/>
    <property type="match status" value="1"/>
</dbReference>
<dbReference type="OrthoDB" id="6475864at2"/>
<evidence type="ECO:0000259" key="4">
    <source>
        <dbReference type="Pfam" id="PF13004"/>
    </source>
</evidence>
<feature type="domain" description="BACON" evidence="4">
    <location>
        <begin position="572"/>
        <end position="630"/>
    </location>
</feature>
<evidence type="ECO:0000313" key="6">
    <source>
        <dbReference type="EMBL" id="AUS04909.1"/>
    </source>
</evidence>
<evidence type="ECO:0000256" key="1">
    <source>
        <dbReference type="ARBA" id="ARBA00022729"/>
    </source>
</evidence>
<dbReference type="SUPFAM" id="SSF49785">
    <property type="entry name" value="Galactose-binding domain-like"/>
    <property type="match status" value="1"/>
</dbReference>
<dbReference type="InterPro" id="IPR011050">
    <property type="entry name" value="Pectin_lyase_fold/virulence"/>
</dbReference>
<organism evidence="6 7">
    <name type="scientific">Pseudotamlana carrageenivorans</name>
    <dbReference type="NCBI Taxonomy" id="2069432"/>
    <lineage>
        <taxon>Bacteria</taxon>
        <taxon>Pseudomonadati</taxon>
        <taxon>Bacteroidota</taxon>
        <taxon>Flavobacteriia</taxon>
        <taxon>Flavobacteriales</taxon>
        <taxon>Flavobacteriaceae</taxon>
        <taxon>Pseudotamlana</taxon>
    </lineage>
</organism>
<dbReference type="SUPFAM" id="SSF51126">
    <property type="entry name" value="Pectin lyase-like"/>
    <property type="match status" value="1"/>
</dbReference>
<evidence type="ECO:0000256" key="2">
    <source>
        <dbReference type="SAM" id="MobiDB-lite"/>
    </source>
</evidence>
<dbReference type="InterPro" id="IPR024361">
    <property type="entry name" value="BACON"/>
</dbReference>
<dbReference type="NCBIfam" id="TIGR04183">
    <property type="entry name" value="Por_Secre_tail"/>
    <property type="match status" value="1"/>
</dbReference>
<dbReference type="Gene3D" id="2.60.40.10">
    <property type="entry name" value="Immunoglobulins"/>
    <property type="match status" value="1"/>
</dbReference>
<dbReference type="EMBL" id="CP025938">
    <property type="protein sequence ID" value="AUS04909.1"/>
    <property type="molecule type" value="Genomic_DNA"/>
</dbReference>